<name>A0A1H6JH96_9EURY</name>
<reference evidence="2 3" key="1">
    <citation type="submission" date="2016-10" db="EMBL/GenBank/DDBJ databases">
        <authorList>
            <person name="de Groot N.N."/>
        </authorList>
    </citation>
    <scope>NUCLEOTIDE SEQUENCE [LARGE SCALE GENOMIC DNA]</scope>
    <source>
        <strain evidence="2 3">IBRC-M10418</strain>
    </source>
</reference>
<feature type="region of interest" description="Disordered" evidence="1">
    <location>
        <begin position="224"/>
        <end position="243"/>
    </location>
</feature>
<evidence type="ECO:0008006" key="4">
    <source>
        <dbReference type="Google" id="ProtNLM"/>
    </source>
</evidence>
<organism evidence="2 3">
    <name type="scientific">Halopenitus malekzadehii</name>
    <dbReference type="NCBI Taxonomy" id="1267564"/>
    <lineage>
        <taxon>Archaea</taxon>
        <taxon>Methanobacteriati</taxon>
        <taxon>Methanobacteriota</taxon>
        <taxon>Stenosarchaea group</taxon>
        <taxon>Halobacteria</taxon>
        <taxon>Halobacteriales</taxon>
        <taxon>Haloferacaceae</taxon>
        <taxon>Halopenitus</taxon>
    </lineage>
</organism>
<evidence type="ECO:0000256" key="1">
    <source>
        <dbReference type="SAM" id="MobiDB-lite"/>
    </source>
</evidence>
<evidence type="ECO:0000313" key="3">
    <source>
        <dbReference type="Proteomes" id="UP000199215"/>
    </source>
</evidence>
<dbReference type="SUPFAM" id="SSF57997">
    <property type="entry name" value="Tropomyosin"/>
    <property type="match status" value="1"/>
</dbReference>
<sequence>MTETDSSAPTDADAAAADTASTAADPTATDTSTAESLLDHDPTVESVATAVAAGTDRDPAAVRRDLDPVSDDGVLTHDAVDATVSDVSQILATAETRVDLATRAVDDVRAAAEPMSDLGTVRGRFRTLEHRLAALQRRTAELGETVGTARDRLGTPVEIHRSAVDLREAAADAQRVVRVADDLATDVDAFASWLGSPAERTEALAADVEALEKSLQELSTVVEGLEESSTAARTPPTMDGGNDEWMDDGGEWMDGNDEWMDDGGEWIDEDGDRTLEVDRTDEDAWADAFVRTRVLDLLVADLRSETADIQEMTDREDVSVPAPIPGRIDAAERRRAALAVTLSELAAPGWDDRIGARLAATERALARFDPPVPWGRVREALSGIER</sequence>
<feature type="compositionally biased region" description="Low complexity" evidence="1">
    <location>
        <begin position="1"/>
        <end position="36"/>
    </location>
</feature>
<dbReference type="RefSeq" id="WP_092817496.1">
    <property type="nucleotide sequence ID" value="NZ_FNWU01000010.1"/>
</dbReference>
<accession>A0A1H6JH96</accession>
<dbReference type="AlphaFoldDB" id="A0A1H6JH96"/>
<evidence type="ECO:0000313" key="2">
    <source>
        <dbReference type="EMBL" id="SEH59118.1"/>
    </source>
</evidence>
<keyword evidence="3" id="KW-1185">Reference proteome</keyword>
<protein>
    <recommendedName>
        <fullName evidence="4">Halo transducer protein</fullName>
    </recommendedName>
</protein>
<dbReference type="EMBL" id="FNWU01000010">
    <property type="protein sequence ID" value="SEH59118.1"/>
    <property type="molecule type" value="Genomic_DNA"/>
</dbReference>
<dbReference type="Proteomes" id="UP000199215">
    <property type="component" value="Unassembled WGS sequence"/>
</dbReference>
<proteinExistence type="predicted"/>
<feature type="region of interest" description="Disordered" evidence="1">
    <location>
        <begin position="1"/>
        <end position="71"/>
    </location>
</feature>
<gene>
    <name evidence="2" type="ORF">SAMN05192561_11026</name>
</gene>
<dbReference type="OrthoDB" id="271582at2157"/>
<feature type="compositionally biased region" description="Basic and acidic residues" evidence="1">
    <location>
        <begin position="55"/>
        <end position="67"/>
    </location>
</feature>
<dbReference type="STRING" id="1267564.SAMN05192561_11026"/>